<proteinExistence type="predicted"/>
<comment type="caution">
    <text evidence="2">The sequence shown here is derived from an EMBL/GenBank/DDBJ whole genome shotgun (WGS) entry which is preliminary data.</text>
</comment>
<feature type="region of interest" description="Disordered" evidence="1">
    <location>
        <begin position="531"/>
        <end position="719"/>
    </location>
</feature>
<feature type="compositionally biased region" description="Polar residues" evidence="1">
    <location>
        <begin position="57"/>
        <end position="71"/>
    </location>
</feature>
<dbReference type="Proteomes" id="UP000717515">
    <property type="component" value="Unassembled WGS sequence"/>
</dbReference>
<dbReference type="EMBL" id="JAIFTL010000198">
    <property type="protein sequence ID" value="KAG9321541.1"/>
    <property type="molecule type" value="Genomic_DNA"/>
</dbReference>
<feature type="compositionally biased region" description="Basic and acidic residues" evidence="1">
    <location>
        <begin position="634"/>
        <end position="648"/>
    </location>
</feature>
<feature type="compositionally biased region" description="Polar residues" evidence="1">
    <location>
        <begin position="82"/>
        <end position="101"/>
    </location>
</feature>
<organism evidence="2 3">
    <name type="scientific">Mortierella alpina</name>
    <name type="common">Oleaginous fungus</name>
    <name type="synonym">Mortierella renispora</name>
    <dbReference type="NCBI Taxonomy" id="64518"/>
    <lineage>
        <taxon>Eukaryota</taxon>
        <taxon>Fungi</taxon>
        <taxon>Fungi incertae sedis</taxon>
        <taxon>Mucoromycota</taxon>
        <taxon>Mortierellomycotina</taxon>
        <taxon>Mortierellomycetes</taxon>
        <taxon>Mortierellales</taxon>
        <taxon>Mortierellaceae</taxon>
        <taxon>Mortierella</taxon>
    </lineage>
</organism>
<feature type="compositionally biased region" description="Polar residues" evidence="1">
    <location>
        <begin position="534"/>
        <end position="556"/>
    </location>
</feature>
<gene>
    <name evidence="2" type="ORF">KVV02_005520</name>
</gene>
<feature type="region of interest" description="Disordered" evidence="1">
    <location>
        <begin position="224"/>
        <end position="248"/>
    </location>
</feature>
<feature type="region of interest" description="Disordered" evidence="1">
    <location>
        <begin position="1"/>
        <end position="150"/>
    </location>
</feature>
<feature type="compositionally biased region" description="Polar residues" evidence="1">
    <location>
        <begin position="656"/>
        <end position="677"/>
    </location>
</feature>
<sequence>MLPWPTFWPGKEQQPALAAGKSPSRSGQTDKITNTLKSIMQHTDQATGASEVMVGTPTKQQSLEVQDTAKNSNDDGAVHGQPSLQSNTSPGTSAKLSTPLSINRADLDAARPSPTGTPIPYDSDNLEPKDDNDDSTAAPSTKATHGRKPSLTEKALATVATAATSAASAASTVVSAAMKLAAPEEKDVFETAEAASTGAGGASTGILPVSMRSTQNNHQGLEFSQRKMSVDRSKIAPTGLSSSANRKNDVGEMDTSAVVDSSLSEPEKNTSELKISGVETVPTGIGATAAVLPASATLTSKGSSTTPVTTTTTDALVETNADLGLTSQDKDVSMEKTGTHATTTSGNSDDKEGGNADGNKDEALSSNKPASAALPLKTMYVAGHAPESARHQGMNVDHPAVSHTSASKTNLSGMGVDKPKVVGEPRDPNSHRTGSLHVDKHPAAHPHGHYEIHVPHHDHSASAAEGEHHGAPIQTSKDNSKVIHGNEHHLNQNTSAEAKAAIAKNPFETHMSHHRGSVSSGMGVDHPVIPTANLAGSGSSDNTNRNRPHGTYNSAINVDKAGSPDHKRSGMNVDGPAAAVHHLATVKDPLSKSTKSKVGIENDKRPNLKANNTTDNARTEEDGVSASTSTSSKHYPDDDRESVLDKFKNAFRRRSSINTMGSKESSSTDNKNRSTGALESGILGTASSHPTMKTSSSSPEREVLAPAEYNGPVPETAPGEEVVWVKRVVQTDYYEDDEDRPRALVEDNRSRRPHRSLLDRLRGRHPAPSVDKGKQRVQDF</sequence>
<feature type="compositionally biased region" description="Basic and acidic residues" evidence="1">
    <location>
        <begin position="224"/>
        <end position="234"/>
    </location>
</feature>
<accession>A0A9P8A2F2</accession>
<feature type="compositionally biased region" description="Low complexity" evidence="1">
    <location>
        <begin position="687"/>
        <end position="698"/>
    </location>
</feature>
<evidence type="ECO:0000256" key="1">
    <source>
        <dbReference type="SAM" id="MobiDB-lite"/>
    </source>
</evidence>
<name>A0A9P8A2F2_MORAP</name>
<feature type="compositionally biased region" description="Polar residues" evidence="1">
    <location>
        <begin position="402"/>
        <end position="412"/>
    </location>
</feature>
<feature type="compositionally biased region" description="Basic and acidic residues" evidence="1">
    <location>
        <begin position="348"/>
        <end position="363"/>
    </location>
</feature>
<feature type="region of interest" description="Disordered" evidence="1">
    <location>
        <begin position="389"/>
        <end position="446"/>
    </location>
</feature>
<feature type="region of interest" description="Disordered" evidence="1">
    <location>
        <begin position="736"/>
        <end position="780"/>
    </location>
</feature>
<reference evidence="2" key="1">
    <citation type="submission" date="2021-07" db="EMBL/GenBank/DDBJ databases">
        <title>Draft genome of Mortierella alpina, strain LL118, isolated from an aspen leaf litter sample.</title>
        <authorList>
            <person name="Yang S."/>
            <person name="Vinatzer B.A."/>
        </authorList>
    </citation>
    <scope>NUCLEOTIDE SEQUENCE</scope>
    <source>
        <strain evidence="2">LL118</strain>
    </source>
</reference>
<dbReference type="AlphaFoldDB" id="A0A9P8A2F2"/>
<feature type="region of interest" description="Disordered" evidence="1">
    <location>
        <begin position="321"/>
        <end position="366"/>
    </location>
</feature>
<feature type="compositionally biased region" description="Polar residues" evidence="1">
    <location>
        <begin position="23"/>
        <end position="48"/>
    </location>
</feature>
<protein>
    <submittedName>
        <fullName evidence="2">Uncharacterized protein</fullName>
    </submittedName>
</protein>
<feature type="compositionally biased region" description="Basic and acidic residues" evidence="1">
    <location>
        <begin position="739"/>
        <end position="761"/>
    </location>
</feature>
<feature type="compositionally biased region" description="Basic and acidic residues" evidence="1">
    <location>
        <begin position="437"/>
        <end position="446"/>
    </location>
</feature>
<evidence type="ECO:0000313" key="2">
    <source>
        <dbReference type="EMBL" id="KAG9321541.1"/>
    </source>
</evidence>
<feature type="compositionally biased region" description="Basic and acidic residues" evidence="1">
    <location>
        <begin position="771"/>
        <end position="780"/>
    </location>
</feature>
<feature type="compositionally biased region" description="Basic and acidic residues" evidence="1">
    <location>
        <begin position="328"/>
        <end position="338"/>
    </location>
</feature>
<feature type="compositionally biased region" description="Basic and acidic residues" evidence="1">
    <location>
        <begin position="417"/>
        <end position="430"/>
    </location>
</feature>
<evidence type="ECO:0000313" key="3">
    <source>
        <dbReference type="Proteomes" id="UP000717515"/>
    </source>
</evidence>